<accession>A0A369BGM0</accession>
<dbReference type="NCBIfam" id="TIGR00225">
    <property type="entry name" value="prc"/>
    <property type="match status" value="1"/>
</dbReference>
<keyword evidence="2 5" id="KW-0645">Protease</keyword>
<dbReference type="Pfam" id="PF03572">
    <property type="entry name" value="Peptidase_S41"/>
    <property type="match status" value="1"/>
</dbReference>
<keyword evidence="6" id="KW-0732">Signal</keyword>
<dbReference type="SUPFAM" id="SSF50156">
    <property type="entry name" value="PDZ domain-like"/>
    <property type="match status" value="1"/>
</dbReference>
<dbReference type="GO" id="GO:0006508">
    <property type="term" value="P:proteolysis"/>
    <property type="evidence" value="ECO:0007669"/>
    <property type="project" value="UniProtKB-KW"/>
</dbReference>
<evidence type="ECO:0000313" key="8">
    <source>
        <dbReference type="EMBL" id="RCX19627.1"/>
    </source>
</evidence>
<evidence type="ECO:0000256" key="5">
    <source>
        <dbReference type="RuleBase" id="RU004404"/>
    </source>
</evidence>
<evidence type="ECO:0000313" key="9">
    <source>
        <dbReference type="Proteomes" id="UP000253090"/>
    </source>
</evidence>
<dbReference type="OrthoDB" id="9812068at2"/>
<evidence type="ECO:0000256" key="2">
    <source>
        <dbReference type="ARBA" id="ARBA00022670"/>
    </source>
</evidence>
<dbReference type="Gene3D" id="3.30.750.44">
    <property type="match status" value="1"/>
</dbReference>
<dbReference type="GO" id="GO:0008236">
    <property type="term" value="F:serine-type peptidase activity"/>
    <property type="evidence" value="ECO:0007669"/>
    <property type="project" value="UniProtKB-KW"/>
</dbReference>
<dbReference type="RefSeq" id="WP_114496889.1">
    <property type="nucleotide sequence ID" value="NZ_QPJW01000004.1"/>
</dbReference>
<dbReference type="InterPro" id="IPR041489">
    <property type="entry name" value="PDZ_6"/>
</dbReference>
<organism evidence="8 9">
    <name type="scientific">Fontibacillus phaseoli</name>
    <dbReference type="NCBI Taxonomy" id="1416533"/>
    <lineage>
        <taxon>Bacteria</taxon>
        <taxon>Bacillati</taxon>
        <taxon>Bacillota</taxon>
        <taxon>Bacilli</taxon>
        <taxon>Bacillales</taxon>
        <taxon>Paenibacillaceae</taxon>
        <taxon>Fontibacillus</taxon>
    </lineage>
</organism>
<dbReference type="Proteomes" id="UP000253090">
    <property type="component" value="Unassembled WGS sequence"/>
</dbReference>
<name>A0A369BGM0_9BACL</name>
<dbReference type="Gene3D" id="2.30.42.10">
    <property type="match status" value="1"/>
</dbReference>
<dbReference type="SUPFAM" id="SSF52096">
    <property type="entry name" value="ClpP/crotonase"/>
    <property type="match status" value="1"/>
</dbReference>
<dbReference type="EMBL" id="QPJW01000004">
    <property type="protein sequence ID" value="RCX19627.1"/>
    <property type="molecule type" value="Genomic_DNA"/>
</dbReference>
<feature type="signal peptide" evidence="6">
    <location>
        <begin position="1"/>
        <end position="28"/>
    </location>
</feature>
<reference evidence="8 9" key="1">
    <citation type="submission" date="2018-07" db="EMBL/GenBank/DDBJ databases">
        <title>Genomic Encyclopedia of Type Strains, Phase III (KMG-III): the genomes of soil and plant-associated and newly described type strains.</title>
        <authorList>
            <person name="Whitman W."/>
        </authorList>
    </citation>
    <scope>NUCLEOTIDE SEQUENCE [LARGE SCALE GENOMIC DNA]</scope>
    <source>
        <strain evidence="8 9">CECT 8333</strain>
    </source>
</reference>
<dbReference type="GO" id="GO:0004175">
    <property type="term" value="F:endopeptidase activity"/>
    <property type="evidence" value="ECO:0007669"/>
    <property type="project" value="TreeGrafter"/>
</dbReference>
<feature type="chain" id="PRO_5016687357" evidence="6">
    <location>
        <begin position="29"/>
        <end position="487"/>
    </location>
</feature>
<protein>
    <submittedName>
        <fullName evidence="8">Carboxyl-terminal processing protease</fullName>
    </submittedName>
</protein>
<comment type="caution">
    <text evidence="8">The sequence shown here is derived from an EMBL/GenBank/DDBJ whole genome shotgun (WGS) entry which is preliminary data.</text>
</comment>
<dbReference type="AlphaFoldDB" id="A0A369BGM0"/>
<dbReference type="InterPro" id="IPR055210">
    <property type="entry name" value="CtpA/B_N"/>
</dbReference>
<keyword evidence="4 5" id="KW-0720">Serine protease</keyword>
<dbReference type="GO" id="GO:0007165">
    <property type="term" value="P:signal transduction"/>
    <property type="evidence" value="ECO:0007669"/>
    <property type="project" value="TreeGrafter"/>
</dbReference>
<dbReference type="SMART" id="SM00228">
    <property type="entry name" value="PDZ"/>
    <property type="match status" value="1"/>
</dbReference>
<dbReference type="PROSITE" id="PS50106">
    <property type="entry name" value="PDZ"/>
    <property type="match status" value="1"/>
</dbReference>
<proteinExistence type="inferred from homology"/>
<comment type="similarity">
    <text evidence="1 5">Belongs to the peptidase S41A family.</text>
</comment>
<dbReference type="InterPro" id="IPR029045">
    <property type="entry name" value="ClpP/crotonase-like_dom_sf"/>
</dbReference>
<dbReference type="Gene3D" id="3.90.226.10">
    <property type="entry name" value="2-enoyl-CoA Hydratase, Chain A, domain 1"/>
    <property type="match status" value="1"/>
</dbReference>
<dbReference type="PANTHER" id="PTHR32060">
    <property type="entry name" value="TAIL-SPECIFIC PROTEASE"/>
    <property type="match status" value="1"/>
</dbReference>
<evidence type="ECO:0000259" key="7">
    <source>
        <dbReference type="PROSITE" id="PS50106"/>
    </source>
</evidence>
<sequence>MKWNKLCQKALIPLLAFPLLGLPQVVGAAAESAGSAEAAGQTSEMEVLQEVLNYLDTYNIEGADRELFLENAIRGMVYTLDDPYSDYYTAQELEGFEDSVNQEYVGIGVTLRFTGSKLYITDVLPGSPAGSAGLKKGDIIAKVDGQAVESGDDILLIQGEENTKVLLNVTRGGTQNLAITVTRAHFSLPSVTSSYLASGRIGYIALSSFTETADIDFATELDKLREQGMRSLVLDLRDNLGGYVDTAANIAKYFMKSGTLMYTAGQSEDLEQVTISGGQDIGMPVVILTNELTASASEILTGALHDNGIATVVGTQTYGKARIQNVFTLSNGSSLKLTVQQYLTPNKEDFNHVGLKPDFEVKNNSVAQLITGMYKAGARTIELSGNPSSLSINGVAFSGYVDTMQSGDKIYVPSRILAALVKGDVAWSSSAQKLTVTDGNGNKAGFTIAAKTVKMADGETYVEIHEFQKKFPGIKWTYQQGTIHLSK</sequence>
<evidence type="ECO:0000256" key="3">
    <source>
        <dbReference type="ARBA" id="ARBA00022801"/>
    </source>
</evidence>
<dbReference type="Pfam" id="PF22694">
    <property type="entry name" value="CtpB_N-like"/>
    <property type="match status" value="1"/>
</dbReference>
<dbReference type="InterPro" id="IPR005151">
    <property type="entry name" value="Tail-specific_protease"/>
</dbReference>
<dbReference type="InterPro" id="IPR001478">
    <property type="entry name" value="PDZ"/>
</dbReference>
<dbReference type="PANTHER" id="PTHR32060:SF30">
    <property type="entry name" value="CARBOXY-TERMINAL PROCESSING PROTEASE CTPA"/>
    <property type="match status" value="1"/>
</dbReference>
<dbReference type="GO" id="GO:0030288">
    <property type="term" value="C:outer membrane-bounded periplasmic space"/>
    <property type="evidence" value="ECO:0007669"/>
    <property type="project" value="TreeGrafter"/>
</dbReference>
<dbReference type="SMART" id="SM00245">
    <property type="entry name" value="TSPc"/>
    <property type="match status" value="1"/>
</dbReference>
<dbReference type="InterPro" id="IPR036034">
    <property type="entry name" value="PDZ_sf"/>
</dbReference>
<dbReference type="Pfam" id="PF17820">
    <property type="entry name" value="PDZ_6"/>
    <property type="match status" value="1"/>
</dbReference>
<dbReference type="CDD" id="cd07560">
    <property type="entry name" value="Peptidase_S41_CPP"/>
    <property type="match status" value="1"/>
</dbReference>
<keyword evidence="9" id="KW-1185">Reference proteome</keyword>
<evidence type="ECO:0000256" key="4">
    <source>
        <dbReference type="ARBA" id="ARBA00022825"/>
    </source>
</evidence>
<evidence type="ECO:0000256" key="1">
    <source>
        <dbReference type="ARBA" id="ARBA00009179"/>
    </source>
</evidence>
<evidence type="ECO:0000256" key="6">
    <source>
        <dbReference type="SAM" id="SignalP"/>
    </source>
</evidence>
<dbReference type="InterPro" id="IPR004447">
    <property type="entry name" value="Peptidase_S41A"/>
</dbReference>
<feature type="domain" description="PDZ" evidence="7">
    <location>
        <begin position="107"/>
        <end position="150"/>
    </location>
</feature>
<gene>
    <name evidence="8" type="ORF">DFP94_10478</name>
</gene>
<keyword evidence="3 5" id="KW-0378">Hydrolase</keyword>